<evidence type="ECO:0000256" key="5">
    <source>
        <dbReference type="ARBA" id="ARBA00022475"/>
    </source>
</evidence>
<evidence type="ECO:0000313" key="17">
    <source>
        <dbReference type="Proteomes" id="UP000092544"/>
    </source>
</evidence>
<keyword evidence="9 15" id="KW-0418">Kinase</keyword>
<sequence length="236" mass="27532">MPDTHIIDAHTVLLTSDTSLPIDTNWFTPDYWKKQGALAGTAQGRGAVWFILSNYGHFVMRRYRRGGLVAKFNKSYFLFSGLKNTRPWLELSLLETMQDMGLPIPRPIGGIYSVKKGYYKATLITETINCARDLFDILKDGFSSEIDWHDIGRVIRQFHDHGIHHSDLNCHNIMIDDNKKVWLIDFDKCDQRPINEEWPQKNLDRLKRSINKESKKHTHFTVSDEQWHDLLEGYRG</sequence>
<proteinExistence type="inferred from homology"/>
<feature type="active site" evidence="15">
    <location>
        <position position="167"/>
    </location>
</feature>
<keyword evidence="10 15" id="KW-0067">ATP-binding</keyword>
<dbReference type="AlphaFoldDB" id="A0A1A8TEX2"/>
<dbReference type="InterPro" id="IPR022826">
    <property type="entry name" value="KDO_kinase"/>
</dbReference>
<organism evidence="16 17">
    <name type="scientific">Marinomonas spartinae</name>
    <dbReference type="NCBI Taxonomy" id="1792290"/>
    <lineage>
        <taxon>Bacteria</taxon>
        <taxon>Pseudomonadati</taxon>
        <taxon>Pseudomonadota</taxon>
        <taxon>Gammaproteobacteria</taxon>
        <taxon>Oceanospirillales</taxon>
        <taxon>Oceanospirillaceae</taxon>
        <taxon>Marinomonas</taxon>
    </lineage>
</organism>
<keyword evidence="7 15" id="KW-0808">Transferase</keyword>
<gene>
    <name evidence="16" type="primary">kdkA_2</name>
    <name evidence="15" type="synonym">kdkA</name>
    <name evidence="16" type="ORF">MSP8886_01883</name>
</gene>
<evidence type="ECO:0000256" key="7">
    <source>
        <dbReference type="ARBA" id="ARBA00022679"/>
    </source>
</evidence>
<dbReference type="GO" id="GO:0009244">
    <property type="term" value="P:lipopolysaccharide core region biosynthetic process"/>
    <property type="evidence" value="ECO:0007669"/>
    <property type="project" value="UniProtKB-UniRule"/>
</dbReference>
<keyword evidence="6 15" id="KW-0997">Cell inner membrane</keyword>
<dbReference type="UniPathway" id="UPA00958"/>
<evidence type="ECO:0000256" key="14">
    <source>
        <dbReference type="ARBA" id="ARBA00034417"/>
    </source>
</evidence>
<dbReference type="RefSeq" id="WP_067015440.1">
    <property type="nucleotide sequence ID" value="NZ_FLOB01000003.1"/>
</dbReference>
<dbReference type="EMBL" id="FLOB01000003">
    <property type="protein sequence ID" value="SBS30659.1"/>
    <property type="molecule type" value="Genomic_DNA"/>
</dbReference>
<evidence type="ECO:0000256" key="10">
    <source>
        <dbReference type="ARBA" id="ARBA00022840"/>
    </source>
</evidence>
<protein>
    <recommendedName>
        <fullName evidence="13 15">3-deoxy-D-manno-octulosonic acid kinase</fullName>
        <shortName evidence="15">Kdo kinase</shortName>
        <ecNumber evidence="4 15">2.7.1.166</ecNumber>
    </recommendedName>
</protein>
<dbReference type="GO" id="GO:0016301">
    <property type="term" value="F:kinase activity"/>
    <property type="evidence" value="ECO:0007669"/>
    <property type="project" value="UniProtKB-KW"/>
</dbReference>
<dbReference type="GO" id="GO:0005524">
    <property type="term" value="F:ATP binding"/>
    <property type="evidence" value="ECO:0007669"/>
    <property type="project" value="UniProtKB-UniRule"/>
</dbReference>
<dbReference type="NCBIfam" id="NF002475">
    <property type="entry name" value="PRK01723.1"/>
    <property type="match status" value="1"/>
</dbReference>
<keyword evidence="11 15" id="KW-0448">Lipopolysaccharide biosynthesis</keyword>
<keyword evidence="5 15" id="KW-1003">Cell membrane</keyword>
<name>A0A1A8TEX2_9GAMM</name>
<keyword evidence="12 15" id="KW-0472">Membrane</keyword>
<accession>A0A1A8TEX2</accession>
<evidence type="ECO:0000256" key="15">
    <source>
        <dbReference type="HAMAP-Rule" id="MF_00521"/>
    </source>
</evidence>
<dbReference type="HAMAP" id="MF_00521">
    <property type="entry name" value="KDO_kinase"/>
    <property type="match status" value="1"/>
</dbReference>
<dbReference type="Gene3D" id="1.10.510.10">
    <property type="entry name" value="Transferase(Phosphotransferase) domain 1"/>
    <property type="match status" value="1"/>
</dbReference>
<evidence type="ECO:0000313" key="16">
    <source>
        <dbReference type="EMBL" id="SBS30659.1"/>
    </source>
</evidence>
<evidence type="ECO:0000256" key="9">
    <source>
        <dbReference type="ARBA" id="ARBA00022777"/>
    </source>
</evidence>
<dbReference type="GO" id="GO:0016773">
    <property type="term" value="F:phosphotransferase activity, alcohol group as acceptor"/>
    <property type="evidence" value="ECO:0007669"/>
    <property type="project" value="UniProtKB-UniRule"/>
</dbReference>
<dbReference type="InterPro" id="IPR011009">
    <property type="entry name" value="Kinase-like_dom_sf"/>
</dbReference>
<dbReference type="Proteomes" id="UP000092544">
    <property type="component" value="Unassembled WGS sequence"/>
</dbReference>
<comment type="similarity">
    <text evidence="3 15">Belongs to the protein kinase superfamily. KdkA/RfaP family.</text>
</comment>
<evidence type="ECO:0000256" key="8">
    <source>
        <dbReference type="ARBA" id="ARBA00022741"/>
    </source>
</evidence>
<comment type="catalytic activity">
    <reaction evidence="14 15">
        <text>an alpha-Kdo-(2-&gt;6)-lipid IVA + ATP = a 4-O-phospho-alpha-Kdo-(2-&gt;6)-lipid IVA + ADP + H(+)</text>
        <dbReference type="Rhea" id="RHEA:74271"/>
        <dbReference type="ChEBI" id="CHEBI:15378"/>
        <dbReference type="ChEBI" id="CHEBI:30616"/>
        <dbReference type="ChEBI" id="CHEBI:176428"/>
        <dbReference type="ChEBI" id="CHEBI:193140"/>
        <dbReference type="ChEBI" id="CHEBI:456216"/>
        <dbReference type="EC" id="2.7.1.166"/>
    </reaction>
</comment>
<comment type="subcellular location">
    <subcellularLocation>
        <location evidence="1 15">Cell inner membrane</location>
        <topology evidence="1 15">Peripheral membrane protein</topology>
        <orientation evidence="1 15">Cytoplasmic side</orientation>
    </subcellularLocation>
</comment>
<dbReference type="OrthoDB" id="6854449at2"/>
<dbReference type="EC" id="2.7.1.166" evidence="4 15"/>
<reference evidence="16 17" key="1">
    <citation type="submission" date="2016-06" db="EMBL/GenBank/DDBJ databases">
        <authorList>
            <person name="Kjaerup R.B."/>
            <person name="Dalgaard T.S."/>
            <person name="Juul-Madsen H.R."/>
        </authorList>
    </citation>
    <scope>NUCLEOTIDE SEQUENCE [LARGE SCALE GENOMIC DNA]</scope>
    <source>
        <strain evidence="16 17">CECT 8886</strain>
    </source>
</reference>
<evidence type="ECO:0000256" key="4">
    <source>
        <dbReference type="ARBA" id="ARBA00011988"/>
    </source>
</evidence>
<evidence type="ECO:0000256" key="13">
    <source>
        <dbReference type="ARBA" id="ARBA00029511"/>
    </source>
</evidence>
<evidence type="ECO:0000256" key="6">
    <source>
        <dbReference type="ARBA" id="ARBA00022519"/>
    </source>
</evidence>
<evidence type="ECO:0000256" key="3">
    <source>
        <dbReference type="ARBA" id="ARBA00010327"/>
    </source>
</evidence>
<dbReference type="SUPFAM" id="SSF56112">
    <property type="entry name" value="Protein kinase-like (PK-like)"/>
    <property type="match status" value="1"/>
</dbReference>
<evidence type="ECO:0000256" key="2">
    <source>
        <dbReference type="ARBA" id="ARBA00004713"/>
    </source>
</evidence>
<keyword evidence="17" id="KW-1185">Reference proteome</keyword>
<dbReference type="STRING" id="1792290.MSP8886_01883"/>
<comment type="function">
    <text evidence="15">Catalyzes the ATP-dependent phosphorylation of the 3-deoxy-D-manno-octulosonic acid (Kdo) residue in Kdo-lipid IV(A) at the 4-OH position.</text>
</comment>
<evidence type="ECO:0000256" key="12">
    <source>
        <dbReference type="ARBA" id="ARBA00023136"/>
    </source>
</evidence>
<evidence type="ECO:0000256" key="1">
    <source>
        <dbReference type="ARBA" id="ARBA00004515"/>
    </source>
</evidence>
<comment type="pathway">
    <text evidence="2 15">Bacterial outer membrane biogenesis; LPS core biosynthesis.</text>
</comment>
<evidence type="ECO:0000256" key="11">
    <source>
        <dbReference type="ARBA" id="ARBA00022985"/>
    </source>
</evidence>
<dbReference type="GO" id="GO:0005886">
    <property type="term" value="C:plasma membrane"/>
    <property type="evidence" value="ECO:0007669"/>
    <property type="project" value="UniProtKB-SubCell"/>
</dbReference>
<keyword evidence="8 15" id="KW-0547">Nucleotide-binding</keyword>
<dbReference type="Pfam" id="PF06293">
    <property type="entry name" value="Kdo"/>
    <property type="match status" value="1"/>
</dbReference>